<proteinExistence type="predicted"/>
<comment type="caution">
    <text evidence="2">The sequence shown here is derived from an EMBL/GenBank/DDBJ whole genome shotgun (WGS) entry which is preliminary data.</text>
</comment>
<evidence type="ECO:0000313" key="2">
    <source>
        <dbReference type="EMBL" id="KAK9925305.1"/>
    </source>
</evidence>
<feature type="region of interest" description="Disordered" evidence="1">
    <location>
        <begin position="93"/>
        <end position="115"/>
    </location>
</feature>
<dbReference type="PANTHER" id="PTHR33095">
    <property type="entry name" value="OS07G0619500 PROTEIN"/>
    <property type="match status" value="1"/>
</dbReference>
<protein>
    <submittedName>
        <fullName evidence="2">Uncharacterized protein</fullName>
    </submittedName>
</protein>
<name>A0AAW1WPT8_RUBAR</name>
<dbReference type="AlphaFoldDB" id="A0AAW1WPT8"/>
<gene>
    <name evidence="2" type="ORF">M0R45_033633</name>
</gene>
<feature type="region of interest" description="Disordered" evidence="1">
    <location>
        <begin position="129"/>
        <end position="154"/>
    </location>
</feature>
<reference evidence="2 3" key="1">
    <citation type="journal article" date="2023" name="G3 (Bethesda)">
        <title>A chromosome-length genome assembly and annotation of blackberry (Rubus argutus, cv. 'Hillquist').</title>
        <authorList>
            <person name="Bruna T."/>
            <person name="Aryal R."/>
            <person name="Dudchenko O."/>
            <person name="Sargent D.J."/>
            <person name="Mead D."/>
            <person name="Buti M."/>
            <person name="Cavallini A."/>
            <person name="Hytonen T."/>
            <person name="Andres J."/>
            <person name="Pham M."/>
            <person name="Weisz D."/>
            <person name="Mascagni F."/>
            <person name="Usai G."/>
            <person name="Natali L."/>
            <person name="Bassil N."/>
            <person name="Fernandez G.E."/>
            <person name="Lomsadze A."/>
            <person name="Armour M."/>
            <person name="Olukolu B."/>
            <person name="Poorten T."/>
            <person name="Britton C."/>
            <person name="Davik J."/>
            <person name="Ashrafi H."/>
            <person name="Aiden E.L."/>
            <person name="Borodovsky M."/>
            <person name="Worthington M."/>
        </authorList>
    </citation>
    <scope>NUCLEOTIDE SEQUENCE [LARGE SCALE GENOMIC DNA]</scope>
    <source>
        <strain evidence="2">PI 553951</strain>
    </source>
</reference>
<feature type="region of interest" description="Disordered" evidence="1">
    <location>
        <begin position="189"/>
        <end position="217"/>
    </location>
</feature>
<dbReference type="Pfam" id="PF07816">
    <property type="entry name" value="DUF1645"/>
    <property type="match status" value="1"/>
</dbReference>
<keyword evidence="3" id="KW-1185">Reference proteome</keyword>
<evidence type="ECO:0000256" key="1">
    <source>
        <dbReference type="SAM" id="MobiDB-lite"/>
    </source>
</evidence>
<organism evidence="2 3">
    <name type="scientific">Rubus argutus</name>
    <name type="common">Southern blackberry</name>
    <dbReference type="NCBI Taxonomy" id="59490"/>
    <lineage>
        <taxon>Eukaryota</taxon>
        <taxon>Viridiplantae</taxon>
        <taxon>Streptophyta</taxon>
        <taxon>Embryophyta</taxon>
        <taxon>Tracheophyta</taxon>
        <taxon>Spermatophyta</taxon>
        <taxon>Magnoliopsida</taxon>
        <taxon>eudicotyledons</taxon>
        <taxon>Gunneridae</taxon>
        <taxon>Pentapetalae</taxon>
        <taxon>rosids</taxon>
        <taxon>fabids</taxon>
        <taxon>Rosales</taxon>
        <taxon>Rosaceae</taxon>
        <taxon>Rosoideae</taxon>
        <taxon>Rosoideae incertae sedis</taxon>
        <taxon>Rubus</taxon>
    </lineage>
</organism>
<sequence length="269" mass="29956">MQNQDYSELGLVCPSFNSYTSNRTADTADKVCREFNNLGLVDESREYEDQQDDDFEFVSFQKSTDEVFFGDNTRIGPVFPVFNRDLLLNKSQPDLNDADEAAPSSSSASSDVDELEGVPAGSYCVWMPKTTPASSPSQCKKSKSTGTSSSRRWRLRDLLRRSNSEGGKDAFVLLTPALTSSGSKKQVAAADDNHHHHHHEKVIVTKGKKSFDGPRPKGPNAVSMAHELFYAKIKDKEGYNKRQSYLPYRKDLIGFFASVNAMGRTFPAF</sequence>
<dbReference type="InterPro" id="IPR012442">
    <property type="entry name" value="DUF1645_plant"/>
</dbReference>
<evidence type="ECO:0000313" key="3">
    <source>
        <dbReference type="Proteomes" id="UP001457282"/>
    </source>
</evidence>
<accession>A0AAW1WPT8</accession>
<feature type="compositionally biased region" description="Low complexity" evidence="1">
    <location>
        <begin position="101"/>
        <end position="110"/>
    </location>
</feature>
<dbReference type="EMBL" id="JBEDUW010000006">
    <property type="protein sequence ID" value="KAK9925305.1"/>
    <property type="molecule type" value="Genomic_DNA"/>
</dbReference>
<dbReference type="PANTHER" id="PTHR33095:SF101">
    <property type="entry name" value="DUF1645 DOMAIN-CONTAINING PROTEIN"/>
    <property type="match status" value="1"/>
</dbReference>
<dbReference type="Proteomes" id="UP001457282">
    <property type="component" value="Unassembled WGS sequence"/>
</dbReference>